<organism evidence="2 3">
    <name type="scientific">Haloarcula taiwanensis</name>
    <dbReference type="NCBI Taxonomy" id="1932004"/>
    <lineage>
        <taxon>Archaea</taxon>
        <taxon>Methanobacteriati</taxon>
        <taxon>Methanobacteriota</taxon>
        <taxon>Stenosarchaea group</taxon>
        <taxon>Halobacteria</taxon>
        <taxon>Halobacteriales</taxon>
        <taxon>Haloarculaceae</taxon>
        <taxon>Haloarcula</taxon>
    </lineage>
</organism>
<reference evidence="2 3" key="1">
    <citation type="submission" date="2017-01" db="EMBL/GenBank/DDBJ databases">
        <title>A Red Light-Sensitive Sensory Rhodopsin I From Haloarcula taiwanensis, A New Haloarchaeon Isolated From Taiwan.</title>
        <authorList>
            <person name="Yang C.-S."/>
            <person name="Han Y.-A."/>
            <person name="Chen P.-C."/>
            <person name="Ng W.V."/>
            <person name="Chen T.-W."/>
        </authorList>
    </citation>
    <scope>NUCLEOTIDE SEQUENCE [LARGE SCALE GENOMIC DNA]</scope>
    <source>
        <strain evidence="2 3">Taiwanensis</strain>
    </source>
</reference>
<proteinExistence type="predicted"/>
<feature type="transmembrane region" description="Helical" evidence="1">
    <location>
        <begin position="95"/>
        <end position="113"/>
    </location>
</feature>
<keyword evidence="1" id="KW-1133">Transmembrane helix</keyword>
<gene>
    <name evidence="2" type="ORF">BVU17_13785</name>
</gene>
<feature type="transmembrane region" description="Helical" evidence="1">
    <location>
        <begin position="54"/>
        <end position="75"/>
    </location>
</feature>
<feature type="transmembrane region" description="Helical" evidence="1">
    <location>
        <begin position="13"/>
        <end position="33"/>
    </location>
</feature>
<keyword evidence="1" id="KW-0472">Membrane</keyword>
<dbReference type="EMBL" id="CP019154">
    <property type="protein sequence ID" value="AUG48544.1"/>
    <property type="molecule type" value="Genomic_DNA"/>
</dbReference>
<dbReference type="Proteomes" id="UP000242917">
    <property type="component" value="Chromosome I"/>
</dbReference>
<evidence type="ECO:0000256" key="1">
    <source>
        <dbReference type="SAM" id="Phobius"/>
    </source>
</evidence>
<keyword evidence="1" id="KW-0812">Transmembrane</keyword>
<protein>
    <submittedName>
        <fullName evidence="2">Uncharacterized protein</fullName>
    </submittedName>
</protein>
<keyword evidence="3" id="KW-1185">Reference proteome</keyword>
<evidence type="ECO:0000313" key="2">
    <source>
        <dbReference type="EMBL" id="AUG48544.1"/>
    </source>
</evidence>
<evidence type="ECO:0000313" key="3">
    <source>
        <dbReference type="Proteomes" id="UP000242917"/>
    </source>
</evidence>
<accession>A0A2H5A1E5</accession>
<name>A0A2H5A1E5_9EURY</name>
<sequence>MYSPSIAQIQYDLVIGLIAGFAGGYASSLSATITVRISDRLRSLIRSTNSVQKVGLFIGAIGVVTTLSLILPIMMDVLINMRDPIVEIRKSVQDNFLINAVAILSLWVGYQLYSEFGSRD</sequence>
<dbReference type="KEGG" id="hta:BVU17_13785"/>
<dbReference type="AlphaFoldDB" id="A0A2H5A1E5"/>